<gene>
    <name evidence="4" type="ORF">A3F83_01860</name>
</gene>
<name>A0A1F5Z3H9_9BACT</name>
<dbReference type="PANTHER" id="PTHR30004">
    <property type="entry name" value="4-HYDROXYTHREONINE-4-PHOSPHATE DEHYDROGENASE"/>
    <property type="match status" value="1"/>
</dbReference>
<keyword evidence="2" id="KW-0560">Oxidoreductase</keyword>
<evidence type="ECO:0000313" key="5">
    <source>
        <dbReference type="Proteomes" id="UP000179129"/>
    </source>
</evidence>
<dbReference type="NCBIfam" id="TIGR00557">
    <property type="entry name" value="pdxA"/>
    <property type="match status" value="1"/>
</dbReference>
<dbReference type="EMBL" id="MFIX01000013">
    <property type="protein sequence ID" value="OGG06662.1"/>
    <property type="molecule type" value="Genomic_DNA"/>
</dbReference>
<comment type="caution">
    <text evidence="4">The sequence shown here is derived from an EMBL/GenBank/DDBJ whole genome shotgun (WGS) entry which is preliminary data.</text>
</comment>
<dbReference type="Pfam" id="PF04166">
    <property type="entry name" value="PdxA"/>
    <property type="match status" value="1"/>
</dbReference>
<dbReference type="STRING" id="1817867.A3F83_01860"/>
<organism evidence="4 5">
    <name type="scientific">Candidatus Glassbacteria bacterium RIFCSPLOWO2_12_FULL_58_11</name>
    <dbReference type="NCBI Taxonomy" id="1817867"/>
    <lineage>
        <taxon>Bacteria</taxon>
        <taxon>Candidatus Glassiibacteriota</taxon>
    </lineage>
</organism>
<dbReference type="PANTHER" id="PTHR30004:SF6">
    <property type="entry name" value="D-THREONATE 4-PHOSPHATE DEHYDROGENASE"/>
    <property type="match status" value="1"/>
</dbReference>
<accession>A0A1F5Z3H9</accession>
<dbReference type="GO" id="GO:0046872">
    <property type="term" value="F:metal ion binding"/>
    <property type="evidence" value="ECO:0007669"/>
    <property type="project" value="UniProtKB-KW"/>
</dbReference>
<keyword evidence="3" id="KW-0520">NAD</keyword>
<dbReference type="AlphaFoldDB" id="A0A1F5Z3H9"/>
<dbReference type="Gene3D" id="3.40.718.10">
    <property type="entry name" value="Isopropylmalate Dehydrogenase"/>
    <property type="match status" value="1"/>
</dbReference>
<reference evidence="4 5" key="1">
    <citation type="journal article" date="2016" name="Nat. Commun.">
        <title>Thousands of microbial genomes shed light on interconnected biogeochemical processes in an aquifer system.</title>
        <authorList>
            <person name="Anantharaman K."/>
            <person name="Brown C.T."/>
            <person name="Hug L.A."/>
            <person name="Sharon I."/>
            <person name="Castelle C.J."/>
            <person name="Probst A.J."/>
            <person name="Thomas B.C."/>
            <person name="Singh A."/>
            <person name="Wilkins M.J."/>
            <person name="Karaoz U."/>
            <person name="Brodie E.L."/>
            <person name="Williams K.H."/>
            <person name="Hubbard S.S."/>
            <person name="Banfield J.F."/>
        </authorList>
    </citation>
    <scope>NUCLEOTIDE SEQUENCE [LARGE SCALE GENOMIC DNA]</scope>
</reference>
<keyword evidence="1" id="KW-0479">Metal-binding</keyword>
<sequence length="329" mass="34766">MGDARGIGPEVLLKAVAEPGTEKEFEPLLIGVESLLAAQAKNLWPNGLPLRVEKALGRVVEVGGSSESFPALKDLRGWRKFLLGRPEICGSWAGRAIERAVGLVREGRAEALVTAPLDKSALNLGGYHYPGHTEMLSALAGGVEVAMMLAGGTLRVVPATTHVALSRVPELITVELLVGQCRVIDRGLRELFAIENPEIALCGLNPHLGDGGLAGDEDQRVVSAAAEKARRAGLAVHGPFPADTVFVRAARGEFHAVLAMYHDQAMIAIKMHSFGRGVNITLGLPFVRTSPDHGTALDIAGRGIADPGSMLEAARLAARLCRSGKRRTG</sequence>
<evidence type="ECO:0000313" key="4">
    <source>
        <dbReference type="EMBL" id="OGG06662.1"/>
    </source>
</evidence>
<dbReference type="GO" id="GO:0016491">
    <property type="term" value="F:oxidoreductase activity"/>
    <property type="evidence" value="ECO:0007669"/>
    <property type="project" value="UniProtKB-KW"/>
</dbReference>
<dbReference type="SUPFAM" id="SSF53659">
    <property type="entry name" value="Isocitrate/Isopropylmalate dehydrogenase-like"/>
    <property type="match status" value="1"/>
</dbReference>
<dbReference type="Proteomes" id="UP000179129">
    <property type="component" value="Unassembled WGS sequence"/>
</dbReference>
<evidence type="ECO:0000256" key="1">
    <source>
        <dbReference type="ARBA" id="ARBA00022723"/>
    </source>
</evidence>
<evidence type="ECO:0000256" key="2">
    <source>
        <dbReference type="ARBA" id="ARBA00023002"/>
    </source>
</evidence>
<evidence type="ECO:0000256" key="3">
    <source>
        <dbReference type="ARBA" id="ARBA00023027"/>
    </source>
</evidence>
<dbReference type="InterPro" id="IPR005255">
    <property type="entry name" value="PdxA_fam"/>
</dbReference>
<dbReference type="GO" id="GO:0051287">
    <property type="term" value="F:NAD binding"/>
    <property type="evidence" value="ECO:0007669"/>
    <property type="project" value="InterPro"/>
</dbReference>
<protein>
    <submittedName>
        <fullName evidence="4">4-hydroxythreonine-4-phosphate dehydrogenase PdxA</fullName>
    </submittedName>
</protein>
<proteinExistence type="predicted"/>